<dbReference type="PANTHER" id="PTHR31635:SF196">
    <property type="entry name" value="REVERSE TRANSCRIPTASE DOMAIN-CONTAINING PROTEIN-RELATED"/>
    <property type="match status" value="1"/>
</dbReference>
<evidence type="ECO:0000313" key="2">
    <source>
        <dbReference type="Proteomes" id="UP000596742"/>
    </source>
</evidence>
<dbReference type="Proteomes" id="UP000596742">
    <property type="component" value="Unassembled WGS sequence"/>
</dbReference>
<dbReference type="PANTHER" id="PTHR31635">
    <property type="entry name" value="REVERSE TRANSCRIPTASE DOMAIN-CONTAINING PROTEIN-RELATED"/>
    <property type="match status" value="1"/>
</dbReference>
<gene>
    <name evidence="1" type="ORF">MGAL_10B049663</name>
</gene>
<evidence type="ECO:0000313" key="1">
    <source>
        <dbReference type="EMBL" id="VDI50926.1"/>
    </source>
</evidence>
<dbReference type="AlphaFoldDB" id="A0A8B6FIV4"/>
<evidence type="ECO:0008006" key="3">
    <source>
        <dbReference type="Google" id="ProtNLM"/>
    </source>
</evidence>
<protein>
    <recommendedName>
        <fullName evidence="3">Reverse transcriptase domain-containing protein</fullName>
    </recommendedName>
</protein>
<dbReference type="OrthoDB" id="6156827at2759"/>
<accession>A0A8B6FIV4</accession>
<name>A0A8B6FIV4_MYTGA</name>
<reference evidence="1" key="1">
    <citation type="submission" date="2018-11" db="EMBL/GenBank/DDBJ databases">
        <authorList>
            <person name="Alioto T."/>
            <person name="Alioto T."/>
        </authorList>
    </citation>
    <scope>NUCLEOTIDE SEQUENCE</scope>
</reference>
<proteinExistence type="predicted"/>
<organism evidence="1 2">
    <name type="scientific">Mytilus galloprovincialis</name>
    <name type="common">Mediterranean mussel</name>
    <dbReference type="NCBI Taxonomy" id="29158"/>
    <lineage>
        <taxon>Eukaryota</taxon>
        <taxon>Metazoa</taxon>
        <taxon>Spiralia</taxon>
        <taxon>Lophotrochozoa</taxon>
        <taxon>Mollusca</taxon>
        <taxon>Bivalvia</taxon>
        <taxon>Autobranchia</taxon>
        <taxon>Pteriomorphia</taxon>
        <taxon>Mytilida</taxon>
        <taxon>Mytiloidea</taxon>
        <taxon>Mytilidae</taxon>
        <taxon>Mytilinae</taxon>
        <taxon>Mytilus</taxon>
    </lineage>
</organism>
<keyword evidence="2" id="KW-1185">Reference proteome</keyword>
<dbReference type="EMBL" id="UYJE01007002">
    <property type="protein sequence ID" value="VDI50926.1"/>
    <property type="molecule type" value="Genomic_DNA"/>
</dbReference>
<sequence>MHDNADSFQDIPHDNFVQFFKKLNKSDDNCSSFHKTIMEHFQQLKDNIDNDPSNNILDVDITTDEIIKSIKALKNGKSTAMDLVSNEMLKYGGQAILNPLTKLFNFILNIGQFPSKWNDSFLVLLHKSGSKMDPSNYRGI</sequence>
<comment type="caution">
    <text evidence="1">The sequence shown here is derived from an EMBL/GenBank/DDBJ whole genome shotgun (WGS) entry which is preliminary data.</text>
</comment>